<dbReference type="InterPro" id="IPR043128">
    <property type="entry name" value="Rev_trsase/Diguanyl_cyclase"/>
</dbReference>
<comment type="caution">
    <text evidence="7">The sequence shown here is derived from an EMBL/GenBank/DDBJ whole genome shotgun (WGS) entry which is preliminary data.</text>
</comment>
<dbReference type="GO" id="GO:0052621">
    <property type="term" value="F:diguanylate cyclase activity"/>
    <property type="evidence" value="ECO:0007669"/>
    <property type="project" value="UniProtKB-EC"/>
</dbReference>
<dbReference type="AlphaFoldDB" id="A0A845UET3"/>
<feature type="domain" description="GGDEF" evidence="5">
    <location>
        <begin position="487"/>
        <end position="616"/>
    </location>
</feature>
<dbReference type="Pfam" id="PF08668">
    <property type="entry name" value="HDOD"/>
    <property type="match status" value="1"/>
</dbReference>
<evidence type="ECO:0000256" key="2">
    <source>
        <dbReference type="ARBA" id="ARBA00034247"/>
    </source>
</evidence>
<dbReference type="SMART" id="SM00267">
    <property type="entry name" value="GGDEF"/>
    <property type="match status" value="1"/>
</dbReference>
<dbReference type="InterPro" id="IPR000160">
    <property type="entry name" value="GGDEF_dom"/>
</dbReference>
<dbReference type="InterPro" id="IPR011006">
    <property type="entry name" value="CheY-like_superfamily"/>
</dbReference>
<dbReference type="GO" id="GO:0043709">
    <property type="term" value="P:cell adhesion involved in single-species biofilm formation"/>
    <property type="evidence" value="ECO:0007669"/>
    <property type="project" value="TreeGrafter"/>
</dbReference>
<dbReference type="NCBIfam" id="TIGR00254">
    <property type="entry name" value="GGDEF"/>
    <property type="match status" value="1"/>
</dbReference>
<evidence type="ECO:0000259" key="6">
    <source>
        <dbReference type="PROSITE" id="PS51833"/>
    </source>
</evidence>
<dbReference type="InterPro" id="IPR050469">
    <property type="entry name" value="Diguanylate_Cyclase"/>
</dbReference>
<dbReference type="FunFam" id="3.30.70.270:FF:000001">
    <property type="entry name" value="Diguanylate cyclase domain protein"/>
    <property type="match status" value="1"/>
</dbReference>
<gene>
    <name evidence="7" type="ORF">GL267_10715</name>
</gene>
<dbReference type="SUPFAM" id="SSF55073">
    <property type="entry name" value="Nucleotide cyclase"/>
    <property type="match status" value="1"/>
</dbReference>
<dbReference type="InterPro" id="IPR029787">
    <property type="entry name" value="Nucleotide_cyclase"/>
</dbReference>
<dbReference type="InterPro" id="IPR013976">
    <property type="entry name" value="HDOD"/>
</dbReference>
<dbReference type="Gene3D" id="3.30.70.270">
    <property type="match status" value="1"/>
</dbReference>
<evidence type="ECO:0000313" key="7">
    <source>
        <dbReference type="EMBL" id="NDU43090.1"/>
    </source>
</evidence>
<dbReference type="Gene3D" id="1.10.3210.10">
    <property type="entry name" value="Hypothetical protein af1432"/>
    <property type="match status" value="1"/>
</dbReference>
<proteinExistence type="predicted"/>
<sequence length="618" mass="68229">MHIETLLLSLDKGDCPSPFRTTLALMELLQRENAGLAEVAELIRLDPVLTAKIIQLANSILYRGSRPAVAIDAALLRIGLKVVVRLALGLSLAHEKVSVAAHFDLHRFWATAVLRAIAMQSLANRIGGWSAAEIFTLGLLCDIGSLLMACAAPEDTAAIARENLSPEILRQRETACFGFDHRQLSAALLRQWWLPDPMVLAVESEYRPSDPTTPLEQANRPHALRAIIEAGQYIADWIIAGQPSDTTAKLYSQIQSWWFSDTIFEAVVEEITAEWAAIADIFDQTVPDSALIKLEHFRQILMTARFHAAQDTPGPLLLIDAERSDRMLLTHLLEPAGYTVIQAASAEEAIGLVYQSTPRIILLNWTLPGMDGPDLCRRLRREFGPRLYILIHTTHDDVARAVAALEAGANDVLRWPFHSKEVVAKIAAATQMMAFMATLETSCEDLAKKNQTLQILACKDALTGLGNRRAADDFLAESWRQAVRHQHPLSCIILDIDYFKQINDTHGHDVGDRVLLALGQMLAHNSRAGDLATRIGGEEFLVICPHADLRNAFQLADRIRRETQCLAGDLPPITLSAGIAQMHAGMMDVEAMLRAADQALLIAKRQGRNRVVCATQRV</sequence>
<comment type="caution">
    <text evidence="3">Lacks conserved residue(s) required for the propagation of feature annotation.</text>
</comment>
<reference evidence="7" key="1">
    <citation type="submission" date="2019-11" db="EMBL/GenBank/DDBJ databases">
        <title>Acidithiobacillus ferrianus sp. nov.: a facultatively anaerobic and extremely acidophilic chemolithoautotroph.</title>
        <authorList>
            <person name="Norris P.R."/>
            <person name="Falagan C."/>
            <person name="Moya-Beltran A."/>
            <person name="Castro M."/>
            <person name="Quatrini R."/>
            <person name="Johnson D.B."/>
        </authorList>
    </citation>
    <scope>NUCLEOTIDE SEQUENCE [LARGE SCALE GENOMIC DNA]</scope>
    <source>
        <strain evidence="7">MG</strain>
    </source>
</reference>
<dbReference type="EC" id="2.7.7.65" evidence="1"/>
<dbReference type="EMBL" id="WNJL01000035">
    <property type="protein sequence ID" value="NDU43090.1"/>
    <property type="molecule type" value="Genomic_DNA"/>
</dbReference>
<dbReference type="SUPFAM" id="SSF109604">
    <property type="entry name" value="HD-domain/PDEase-like"/>
    <property type="match status" value="1"/>
</dbReference>
<dbReference type="PANTHER" id="PTHR45138">
    <property type="entry name" value="REGULATORY COMPONENTS OF SENSORY TRANSDUCTION SYSTEM"/>
    <property type="match status" value="1"/>
</dbReference>
<comment type="catalytic activity">
    <reaction evidence="2">
        <text>2 GTP = 3',3'-c-di-GMP + 2 diphosphate</text>
        <dbReference type="Rhea" id="RHEA:24898"/>
        <dbReference type="ChEBI" id="CHEBI:33019"/>
        <dbReference type="ChEBI" id="CHEBI:37565"/>
        <dbReference type="ChEBI" id="CHEBI:58805"/>
        <dbReference type="EC" id="2.7.7.65"/>
    </reaction>
</comment>
<dbReference type="GO" id="GO:0000160">
    <property type="term" value="P:phosphorelay signal transduction system"/>
    <property type="evidence" value="ECO:0007669"/>
    <property type="project" value="InterPro"/>
</dbReference>
<evidence type="ECO:0000256" key="1">
    <source>
        <dbReference type="ARBA" id="ARBA00012528"/>
    </source>
</evidence>
<dbReference type="GO" id="GO:1902201">
    <property type="term" value="P:negative regulation of bacterial-type flagellum-dependent cell motility"/>
    <property type="evidence" value="ECO:0007669"/>
    <property type="project" value="TreeGrafter"/>
</dbReference>
<accession>A0A845UET3</accession>
<organism evidence="7">
    <name type="scientific">Acidithiobacillus ferrianus</name>
    <dbReference type="NCBI Taxonomy" id="2678518"/>
    <lineage>
        <taxon>Bacteria</taxon>
        <taxon>Pseudomonadati</taxon>
        <taxon>Pseudomonadota</taxon>
        <taxon>Acidithiobacillia</taxon>
        <taxon>Acidithiobacillales</taxon>
        <taxon>Acidithiobacillaceae</taxon>
        <taxon>Acidithiobacillus</taxon>
    </lineage>
</organism>
<dbReference type="PROSITE" id="PS50887">
    <property type="entry name" value="GGDEF"/>
    <property type="match status" value="1"/>
</dbReference>
<feature type="domain" description="HDOD" evidence="6">
    <location>
        <begin position="15"/>
        <end position="208"/>
    </location>
</feature>
<evidence type="ECO:0000259" key="5">
    <source>
        <dbReference type="PROSITE" id="PS50887"/>
    </source>
</evidence>
<dbReference type="GO" id="GO:0005886">
    <property type="term" value="C:plasma membrane"/>
    <property type="evidence" value="ECO:0007669"/>
    <property type="project" value="TreeGrafter"/>
</dbReference>
<dbReference type="PROSITE" id="PS50110">
    <property type="entry name" value="RESPONSE_REGULATORY"/>
    <property type="match status" value="1"/>
</dbReference>
<dbReference type="Gene3D" id="3.40.50.2300">
    <property type="match status" value="1"/>
</dbReference>
<feature type="domain" description="Response regulatory" evidence="4">
    <location>
        <begin position="315"/>
        <end position="430"/>
    </location>
</feature>
<dbReference type="PANTHER" id="PTHR45138:SF9">
    <property type="entry name" value="DIGUANYLATE CYCLASE DGCM-RELATED"/>
    <property type="match status" value="1"/>
</dbReference>
<dbReference type="CDD" id="cd00156">
    <property type="entry name" value="REC"/>
    <property type="match status" value="1"/>
</dbReference>
<protein>
    <recommendedName>
        <fullName evidence="1">diguanylate cyclase</fullName>
        <ecNumber evidence="1">2.7.7.65</ecNumber>
    </recommendedName>
</protein>
<dbReference type="PROSITE" id="PS51833">
    <property type="entry name" value="HDOD"/>
    <property type="match status" value="1"/>
</dbReference>
<evidence type="ECO:0000256" key="3">
    <source>
        <dbReference type="PROSITE-ProRule" id="PRU00169"/>
    </source>
</evidence>
<dbReference type="SMART" id="SM00448">
    <property type="entry name" value="REC"/>
    <property type="match status" value="1"/>
</dbReference>
<dbReference type="CDD" id="cd01949">
    <property type="entry name" value="GGDEF"/>
    <property type="match status" value="1"/>
</dbReference>
<dbReference type="Pfam" id="PF00990">
    <property type="entry name" value="GGDEF"/>
    <property type="match status" value="1"/>
</dbReference>
<dbReference type="RefSeq" id="WP_163098294.1">
    <property type="nucleotide sequence ID" value="NZ_CP127523.1"/>
</dbReference>
<evidence type="ECO:0000259" key="4">
    <source>
        <dbReference type="PROSITE" id="PS50110"/>
    </source>
</evidence>
<dbReference type="SUPFAM" id="SSF52172">
    <property type="entry name" value="CheY-like"/>
    <property type="match status" value="1"/>
</dbReference>
<name>A0A845UET3_9PROT</name>
<dbReference type="InterPro" id="IPR001789">
    <property type="entry name" value="Sig_transdc_resp-reg_receiver"/>
</dbReference>
<dbReference type="Pfam" id="PF00072">
    <property type="entry name" value="Response_reg"/>
    <property type="match status" value="1"/>
</dbReference>